<protein>
    <submittedName>
        <fullName evidence="1">Uncharacterized protein</fullName>
    </submittedName>
</protein>
<sequence>MGLMNMKALSNVKSLLLQRCEMK</sequence>
<name>A0A7J8XM31_GOSAI</name>
<keyword evidence="2" id="KW-1185">Reference proteome</keyword>
<gene>
    <name evidence="1" type="ORF">Goari_006169</name>
</gene>
<evidence type="ECO:0000313" key="2">
    <source>
        <dbReference type="Proteomes" id="UP000593577"/>
    </source>
</evidence>
<comment type="caution">
    <text evidence="1">The sequence shown here is derived from an EMBL/GenBank/DDBJ whole genome shotgun (WGS) entry which is preliminary data.</text>
</comment>
<dbReference type="AlphaFoldDB" id="A0A7J8XM31"/>
<evidence type="ECO:0000313" key="1">
    <source>
        <dbReference type="EMBL" id="MBA0688376.1"/>
    </source>
</evidence>
<accession>A0A7J8XM31</accession>
<dbReference type="EMBL" id="JABFAA010000008">
    <property type="protein sequence ID" value="MBA0688376.1"/>
    <property type="molecule type" value="Genomic_DNA"/>
</dbReference>
<organism evidence="1 2">
    <name type="scientific">Gossypium aridum</name>
    <name type="common">American cotton</name>
    <name type="synonym">Erioxylum aridum</name>
    <dbReference type="NCBI Taxonomy" id="34290"/>
    <lineage>
        <taxon>Eukaryota</taxon>
        <taxon>Viridiplantae</taxon>
        <taxon>Streptophyta</taxon>
        <taxon>Embryophyta</taxon>
        <taxon>Tracheophyta</taxon>
        <taxon>Spermatophyta</taxon>
        <taxon>Magnoliopsida</taxon>
        <taxon>eudicotyledons</taxon>
        <taxon>Gunneridae</taxon>
        <taxon>Pentapetalae</taxon>
        <taxon>rosids</taxon>
        <taxon>malvids</taxon>
        <taxon>Malvales</taxon>
        <taxon>Malvaceae</taxon>
        <taxon>Malvoideae</taxon>
        <taxon>Gossypium</taxon>
    </lineage>
</organism>
<proteinExistence type="predicted"/>
<reference evidence="1 2" key="1">
    <citation type="journal article" date="2019" name="Genome Biol. Evol.">
        <title>Insights into the evolution of the New World diploid cottons (Gossypium, subgenus Houzingenia) based on genome sequencing.</title>
        <authorList>
            <person name="Grover C.E."/>
            <person name="Arick M.A. 2nd"/>
            <person name="Thrash A."/>
            <person name="Conover J.L."/>
            <person name="Sanders W.S."/>
            <person name="Peterson D.G."/>
            <person name="Frelichowski J.E."/>
            <person name="Scheffler J.A."/>
            <person name="Scheffler B.E."/>
            <person name="Wendel J.F."/>
        </authorList>
    </citation>
    <scope>NUCLEOTIDE SEQUENCE [LARGE SCALE GENOMIC DNA]</scope>
    <source>
        <strain evidence="1">185</strain>
        <tissue evidence="1">Leaf</tissue>
    </source>
</reference>
<dbReference type="Proteomes" id="UP000593577">
    <property type="component" value="Unassembled WGS sequence"/>
</dbReference>